<keyword evidence="5 7" id="KW-0040">ANK repeat</keyword>
<dbReference type="EMBL" id="PKMF04002338">
    <property type="protein sequence ID" value="KAK7809553.1"/>
    <property type="molecule type" value="Genomic_DNA"/>
</dbReference>
<dbReference type="InterPro" id="IPR002110">
    <property type="entry name" value="Ankyrin_rpt"/>
</dbReference>
<evidence type="ECO:0000256" key="5">
    <source>
        <dbReference type="ARBA" id="ARBA00023043"/>
    </source>
</evidence>
<evidence type="ECO:0000313" key="11">
    <source>
        <dbReference type="Proteomes" id="UP000237347"/>
    </source>
</evidence>
<dbReference type="PANTHER" id="PTHR24186:SF50">
    <property type="entry name" value="ANKYRIN REPEAT-CONTAINING PROTEIN ITN1-LIKE ISOFORM X1"/>
    <property type="match status" value="1"/>
</dbReference>
<dbReference type="GO" id="GO:0005886">
    <property type="term" value="C:plasma membrane"/>
    <property type="evidence" value="ECO:0007669"/>
    <property type="project" value="TreeGrafter"/>
</dbReference>
<organism evidence="10 11">
    <name type="scientific">Quercus suber</name>
    <name type="common">Cork oak</name>
    <dbReference type="NCBI Taxonomy" id="58331"/>
    <lineage>
        <taxon>Eukaryota</taxon>
        <taxon>Viridiplantae</taxon>
        <taxon>Streptophyta</taxon>
        <taxon>Embryophyta</taxon>
        <taxon>Tracheophyta</taxon>
        <taxon>Spermatophyta</taxon>
        <taxon>Magnoliopsida</taxon>
        <taxon>eudicotyledons</taxon>
        <taxon>Gunneridae</taxon>
        <taxon>Pentapetalae</taxon>
        <taxon>rosids</taxon>
        <taxon>fabids</taxon>
        <taxon>Fagales</taxon>
        <taxon>Fagaceae</taxon>
        <taxon>Quercus</taxon>
    </lineage>
</organism>
<feature type="domain" description="PGG" evidence="9">
    <location>
        <begin position="183"/>
        <end position="240"/>
    </location>
</feature>
<keyword evidence="6" id="KW-0472">Membrane</keyword>
<dbReference type="InterPro" id="IPR026961">
    <property type="entry name" value="PGG_dom"/>
</dbReference>
<evidence type="ECO:0000313" key="10">
    <source>
        <dbReference type="EMBL" id="KAK7809553.1"/>
    </source>
</evidence>
<evidence type="ECO:0000259" key="9">
    <source>
        <dbReference type="Pfam" id="PF13962"/>
    </source>
</evidence>
<keyword evidence="3" id="KW-0677">Repeat</keyword>
<sequence length="260" mass="28269">ESLVEKVIEKWPSTIEQGDDTGWTPLHIVAHMGNKEFVKLLLEKGDFPAYVRNKLRRLSALHIAAKECNYGVMDTLMTACPDIYELLHNKGRNVLHAAAESRMWATFFFDGRPEFEGLINEQDEEGNTPSNLAAINGHTYVAQRLEEGDGKGKGSGDGDGHGDGDGKGNGDGDGEGRSKSDFLKQVREGNILVATLIATVTFTAASSTVPGGFKQNGNVGEGLAFGLSTTSVFVHFLASTTCEEVAFHRKLERRTAFYTN</sequence>
<keyword evidence="4" id="KW-1133">Transmembrane helix</keyword>
<evidence type="ECO:0000256" key="7">
    <source>
        <dbReference type="PROSITE-ProRule" id="PRU00023"/>
    </source>
</evidence>
<comment type="subcellular location">
    <subcellularLocation>
        <location evidence="1">Membrane</location>
        <topology evidence="1">Multi-pass membrane protein</topology>
    </subcellularLocation>
</comment>
<dbReference type="SMART" id="SM00248">
    <property type="entry name" value="ANK"/>
    <property type="match status" value="2"/>
</dbReference>
<feature type="non-terminal residue" evidence="10">
    <location>
        <position position="1"/>
    </location>
</feature>
<evidence type="ECO:0000256" key="1">
    <source>
        <dbReference type="ARBA" id="ARBA00004141"/>
    </source>
</evidence>
<comment type="caution">
    <text evidence="10">The sequence shown here is derived from an EMBL/GenBank/DDBJ whole genome shotgun (WGS) entry which is preliminary data.</text>
</comment>
<dbReference type="PROSITE" id="PS50088">
    <property type="entry name" value="ANK_REPEAT"/>
    <property type="match status" value="1"/>
</dbReference>
<dbReference type="Proteomes" id="UP000237347">
    <property type="component" value="Unassembled WGS sequence"/>
</dbReference>
<evidence type="ECO:0000256" key="6">
    <source>
        <dbReference type="ARBA" id="ARBA00023136"/>
    </source>
</evidence>
<evidence type="ECO:0000256" key="4">
    <source>
        <dbReference type="ARBA" id="ARBA00022989"/>
    </source>
</evidence>
<accession>A0AAW0I581</accession>
<evidence type="ECO:0000256" key="3">
    <source>
        <dbReference type="ARBA" id="ARBA00022737"/>
    </source>
</evidence>
<dbReference type="PANTHER" id="PTHR24186">
    <property type="entry name" value="PROTEIN PHOSPHATASE 1 REGULATORY SUBUNIT"/>
    <property type="match status" value="1"/>
</dbReference>
<dbReference type="InterPro" id="IPR036770">
    <property type="entry name" value="Ankyrin_rpt-contain_sf"/>
</dbReference>
<dbReference type="Gene3D" id="1.25.40.20">
    <property type="entry name" value="Ankyrin repeat-containing domain"/>
    <property type="match status" value="1"/>
</dbReference>
<evidence type="ECO:0000256" key="2">
    <source>
        <dbReference type="ARBA" id="ARBA00022692"/>
    </source>
</evidence>
<gene>
    <name evidence="10" type="primary">ACD6_8</name>
    <name evidence="10" type="ORF">CFP56_018348</name>
</gene>
<protein>
    <submittedName>
        <fullName evidence="10">Protein accelerated cell death 6</fullName>
    </submittedName>
</protein>
<feature type="region of interest" description="Disordered" evidence="8">
    <location>
        <begin position="147"/>
        <end position="179"/>
    </location>
</feature>
<keyword evidence="2" id="KW-0812">Transmembrane</keyword>
<dbReference type="SUPFAM" id="SSF48403">
    <property type="entry name" value="Ankyrin repeat"/>
    <property type="match status" value="1"/>
</dbReference>
<dbReference type="Pfam" id="PF13962">
    <property type="entry name" value="PGG"/>
    <property type="match status" value="1"/>
</dbReference>
<evidence type="ECO:0000256" key="8">
    <source>
        <dbReference type="SAM" id="MobiDB-lite"/>
    </source>
</evidence>
<dbReference type="AlphaFoldDB" id="A0AAW0I581"/>
<keyword evidence="11" id="KW-1185">Reference proteome</keyword>
<reference evidence="10 11" key="1">
    <citation type="journal article" date="2018" name="Sci. Data">
        <title>The draft genome sequence of cork oak.</title>
        <authorList>
            <person name="Ramos A.M."/>
            <person name="Usie A."/>
            <person name="Barbosa P."/>
            <person name="Barros P.M."/>
            <person name="Capote T."/>
            <person name="Chaves I."/>
            <person name="Simoes F."/>
            <person name="Abreu I."/>
            <person name="Carrasquinho I."/>
            <person name="Faro C."/>
            <person name="Guimaraes J.B."/>
            <person name="Mendonca D."/>
            <person name="Nobrega F."/>
            <person name="Rodrigues L."/>
            <person name="Saibo N.J.M."/>
            <person name="Varela M.C."/>
            <person name="Egas C."/>
            <person name="Matos J."/>
            <person name="Miguel C.M."/>
            <person name="Oliveira M.M."/>
            <person name="Ricardo C.P."/>
            <person name="Goncalves S."/>
        </authorList>
    </citation>
    <scope>NUCLEOTIDE SEQUENCE [LARGE SCALE GENOMIC DNA]</scope>
    <source>
        <strain evidence="11">cv. HL8</strain>
    </source>
</reference>
<proteinExistence type="predicted"/>
<dbReference type="PROSITE" id="PS50297">
    <property type="entry name" value="ANK_REP_REGION"/>
    <property type="match status" value="1"/>
</dbReference>
<feature type="repeat" description="ANK" evidence="7">
    <location>
        <begin position="21"/>
        <end position="45"/>
    </location>
</feature>
<name>A0AAW0I581_QUESU</name>
<dbReference type="Pfam" id="PF12796">
    <property type="entry name" value="Ank_2"/>
    <property type="match status" value="1"/>
</dbReference>